<evidence type="ECO:0000313" key="3">
    <source>
        <dbReference type="Proteomes" id="UP000001744"/>
    </source>
</evidence>
<dbReference type="Proteomes" id="UP000001744">
    <property type="component" value="Unassembled WGS sequence"/>
</dbReference>
<feature type="compositionally biased region" description="Polar residues" evidence="1">
    <location>
        <begin position="219"/>
        <end position="228"/>
    </location>
</feature>
<protein>
    <submittedName>
        <fullName evidence="2">Uncharacterized protein</fullName>
    </submittedName>
</protein>
<feature type="compositionally biased region" description="Basic and acidic residues" evidence="1">
    <location>
        <begin position="127"/>
        <end position="138"/>
    </location>
</feature>
<feature type="compositionally biased region" description="Basic and acidic residues" evidence="1">
    <location>
        <begin position="235"/>
        <end position="255"/>
    </location>
</feature>
<gene>
    <name evidence="2" type="ORF">SJAG_00264</name>
</gene>
<dbReference type="OrthoDB" id="5415777at2759"/>
<feature type="compositionally biased region" description="Basic residues" evidence="1">
    <location>
        <begin position="95"/>
        <end position="107"/>
    </location>
</feature>
<feature type="region of interest" description="Disordered" evidence="1">
    <location>
        <begin position="218"/>
        <end position="265"/>
    </location>
</feature>
<accession>B6JV61</accession>
<feature type="compositionally biased region" description="Basic and acidic residues" evidence="1">
    <location>
        <begin position="150"/>
        <end position="168"/>
    </location>
</feature>
<feature type="compositionally biased region" description="Polar residues" evidence="1">
    <location>
        <begin position="75"/>
        <end position="89"/>
    </location>
</feature>
<sequence>MAEKTLKSRIQQLEKLPLRQNPLIMRGVSAISIQNPRPLEAAFEETEVRPFSAPRLALPGLTHPRTRPESAPPVMNNSENDNTMSQATRPLTHVTKGRAHPRKKRPLKRTETTSSASDSAKPTTTEKAADANDSRNNDDVAAESGAIGSEKLEQTETAKSEAEAETERPVQYSAPSPRLPVSGLDDDSTLPQKGRVASSPFLALEHAAAVVAATIAAPTNPTSVTSASHGFISSADRDDADKTSSNDRPDTDAQQRRGRVSTRPFSAIQLPELQRFSGPSLACSQALLQRWTKERDAEAKRLASGSART</sequence>
<feature type="region of interest" description="Disordered" evidence="1">
    <location>
        <begin position="54"/>
        <end position="193"/>
    </location>
</feature>
<evidence type="ECO:0000313" key="2">
    <source>
        <dbReference type="EMBL" id="EEB05262.1"/>
    </source>
</evidence>
<evidence type="ECO:0000256" key="1">
    <source>
        <dbReference type="SAM" id="MobiDB-lite"/>
    </source>
</evidence>
<dbReference type="HOGENOM" id="CLU_900650_0_0_1"/>
<dbReference type="VEuPathDB" id="FungiDB:SJAG_00264"/>
<dbReference type="RefSeq" id="XP_002171555.1">
    <property type="nucleotide sequence ID" value="XM_002171519.2"/>
</dbReference>
<keyword evidence="3" id="KW-1185">Reference proteome</keyword>
<organism evidence="2 3">
    <name type="scientific">Schizosaccharomyces japonicus (strain yFS275 / FY16936)</name>
    <name type="common">Fission yeast</name>
    <dbReference type="NCBI Taxonomy" id="402676"/>
    <lineage>
        <taxon>Eukaryota</taxon>
        <taxon>Fungi</taxon>
        <taxon>Dikarya</taxon>
        <taxon>Ascomycota</taxon>
        <taxon>Taphrinomycotina</taxon>
        <taxon>Schizosaccharomycetes</taxon>
        <taxon>Schizosaccharomycetales</taxon>
        <taxon>Schizosaccharomycetaceae</taxon>
        <taxon>Schizosaccharomyces</taxon>
    </lineage>
</organism>
<name>B6JV61_SCHJY</name>
<dbReference type="EMBL" id="KE651166">
    <property type="protein sequence ID" value="EEB05262.1"/>
    <property type="molecule type" value="Genomic_DNA"/>
</dbReference>
<dbReference type="GeneID" id="7047850"/>
<feature type="compositionally biased region" description="Polar residues" evidence="1">
    <location>
        <begin position="112"/>
        <end position="126"/>
    </location>
</feature>
<dbReference type="AlphaFoldDB" id="B6JV61"/>
<dbReference type="JaponicusDB" id="SJAG_00264"/>
<reference evidence="2 3" key="1">
    <citation type="journal article" date="2011" name="Science">
        <title>Comparative functional genomics of the fission yeasts.</title>
        <authorList>
            <person name="Rhind N."/>
            <person name="Chen Z."/>
            <person name="Yassour M."/>
            <person name="Thompson D.A."/>
            <person name="Haas B.J."/>
            <person name="Habib N."/>
            <person name="Wapinski I."/>
            <person name="Roy S."/>
            <person name="Lin M.F."/>
            <person name="Heiman D.I."/>
            <person name="Young S.K."/>
            <person name="Furuya K."/>
            <person name="Guo Y."/>
            <person name="Pidoux A."/>
            <person name="Chen H.M."/>
            <person name="Robbertse B."/>
            <person name="Goldberg J.M."/>
            <person name="Aoki K."/>
            <person name="Bayne E.H."/>
            <person name="Berlin A.M."/>
            <person name="Desjardins C.A."/>
            <person name="Dobbs E."/>
            <person name="Dukaj L."/>
            <person name="Fan L."/>
            <person name="FitzGerald M.G."/>
            <person name="French C."/>
            <person name="Gujja S."/>
            <person name="Hansen K."/>
            <person name="Keifenheim D."/>
            <person name="Levin J.Z."/>
            <person name="Mosher R.A."/>
            <person name="Mueller C.A."/>
            <person name="Pfiffner J."/>
            <person name="Priest M."/>
            <person name="Russ C."/>
            <person name="Smialowska A."/>
            <person name="Swoboda P."/>
            <person name="Sykes S.M."/>
            <person name="Vaughn M."/>
            <person name="Vengrova S."/>
            <person name="Yoder R."/>
            <person name="Zeng Q."/>
            <person name="Allshire R."/>
            <person name="Baulcombe D."/>
            <person name="Birren B.W."/>
            <person name="Brown W."/>
            <person name="Ekwall K."/>
            <person name="Kellis M."/>
            <person name="Leatherwood J."/>
            <person name="Levin H."/>
            <person name="Margalit H."/>
            <person name="Martienssen R."/>
            <person name="Nieduszynski C.A."/>
            <person name="Spatafora J.W."/>
            <person name="Friedman N."/>
            <person name="Dalgaard J.Z."/>
            <person name="Baumann P."/>
            <person name="Niki H."/>
            <person name="Regev A."/>
            <person name="Nusbaum C."/>
        </authorList>
    </citation>
    <scope>NUCLEOTIDE SEQUENCE [LARGE SCALE GENOMIC DNA]</scope>
    <source>
        <strain evidence="3">yFS275 / FY16936</strain>
    </source>
</reference>
<proteinExistence type="predicted"/>